<reference evidence="1 2" key="1">
    <citation type="submission" date="2023-01" db="EMBL/GenBank/DDBJ databases">
        <authorList>
            <person name="Whitehead M."/>
        </authorList>
    </citation>
    <scope>NUCLEOTIDE SEQUENCE [LARGE SCALE GENOMIC DNA]</scope>
</reference>
<keyword evidence="2" id="KW-1185">Reference proteome</keyword>
<gene>
    <name evidence="1" type="ORF">MEUPH1_LOCUS11847</name>
</gene>
<protein>
    <submittedName>
        <fullName evidence="1">Uncharacterized protein</fullName>
    </submittedName>
</protein>
<dbReference type="EMBL" id="CARXXK010000002">
    <property type="protein sequence ID" value="CAI6356070.1"/>
    <property type="molecule type" value="Genomic_DNA"/>
</dbReference>
<sequence>MANDEMGIFRLSKWAFHTLPNFQRLKYYKLNVPCMSLLKIVKLNTEGGHFDPNADRQSMFDKVKSISNHKFEYICTTAVGNDHIDCLQFAHKIGCKWDKFTSARAEGTSSECLMYLQPNGCEWDQSTCT</sequence>
<accession>A0AAV0WJ34</accession>
<dbReference type="AlphaFoldDB" id="A0AAV0WJ34"/>
<name>A0AAV0WJ34_9HEMI</name>
<organism evidence="1 2">
    <name type="scientific">Macrosiphum euphorbiae</name>
    <name type="common">potato aphid</name>
    <dbReference type="NCBI Taxonomy" id="13131"/>
    <lineage>
        <taxon>Eukaryota</taxon>
        <taxon>Metazoa</taxon>
        <taxon>Ecdysozoa</taxon>
        <taxon>Arthropoda</taxon>
        <taxon>Hexapoda</taxon>
        <taxon>Insecta</taxon>
        <taxon>Pterygota</taxon>
        <taxon>Neoptera</taxon>
        <taxon>Paraneoptera</taxon>
        <taxon>Hemiptera</taxon>
        <taxon>Sternorrhyncha</taxon>
        <taxon>Aphidomorpha</taxon>
        <taxon>Aphidoidea</taxon>
        <taxon>Aphididae</taxon>
        <taxon>Macrosiphini</taxon>
        <taxon>Macrosiphum</taxon>
    </lineage>
</organism>
<evidence type="ECO:0000313" key="2">
    <source>
        <dbReference type="Proteomes" id="UP001160148"/>
    </source>
</evidence>
<proteinExistence type="predicted"/>
<evidence type="ECO:0000313" key="1">
    <source>
        <dbReference type="EMBL" id="CAI6356070.1"/>
    </source>
</evidence>
<dbReference type="Proteomes" id="UP001160148">
    <property type="component" value="Unassembled WGS sequence"/>
</dbReference>
<comment type="caution">
    <text evidence="1">The sequence shown here is derived from an EMBL/GenBank/DDBJ whole genome shotgun (WGS) entry which is preliminary data.</text>
</comment>